<evidence type="ECO:0000256" key="1">
    <source>
        <dbReference type="SAM" id="MobiDB-lite"/>
    </source>
</evidence>
<name>A0A7R9JUI3_TIMGE</name>
<accession>A0A7R9JUI3</accession>
<feature type="region of interest" description="Disordered" evidence="1">
    <location>
        <begin position="136"/>
        <end position="190"/>
    </location>
</feature>
<dbReference type="AlphaFoldDB" id="A0A7R9JUI3"/>
<organism evidence="2">
    <name type="scientific">Timema genevievae</name>
    <name type="common">Walking stick</name>
    <dbReference type="NCBI Taxonomy" id="629358"/>
    <lineage>
        <taxon>Eukaryota</taxon>
        <taxon>Metazoa</taxon>
        <taxon>Ecdysozoa</taxon>
        <taxon>Arthropoda</taxon>
        <taxon>Hexapoda</taxon>
        <taxon>Insecta</taxon>
        <taxon>Pterygota</taxon>
        <taxon>Neoptera</taxon>
        <taxon>Polyneoptera</taxon>
        <taxon>Phasmatodea</taxon>
        <taxon>Timematodea</taxon>
        <taxon>Timematoidea</taxon>
        <taxon>Timematidae</taxon>
        <taxon>Timema</taxon>
    </lineage>
</organism>
<sequence>MTWRLGPLALSTASIKPILWDGGWEGERRGVASQPTNVSFRANKNRWITGTVDGAGYRTGLAEKSYVWKYQFTREQTTRVVFQAGPTMIRPHPASREPTGERHKSTLGLHLLVSPELFSAGRLKIRCTASLHHLYSQSTEKSVEEDRPRAGPSYIYTAPPPPPEDRFTDYEDENQGEDISAAASSGGGSKSVKWTGNGAGTISILVLLFSLFSVT</sequence>
<gene>
    <name evidence="2" type="ORF">TGEB3V08_LOCUS3178</name>
</gene>
<proteinExistence type="predicted"/>
<dbReference type="EMBL" id="OE839995">
    <property type="protein sequence ID" value="CAD7589201.1"/>
    <property type="molecule type" value="Genomic_DNA"/>
</dbReference>
<reference evidence="2" key="1">
    <citation type="submission" date="2020-11" db="EMBL/GenBank/DDBJ databases">
        <authorList>
            <person name="Tran Van P."/>
        </authorList>
    </citation>
    <scope>NUCLEOTIDE SEQUENCE</scope>
</reference>
<protein>
    <submittedName>
        <fullName evidence="2">Uncharacterized protein</fullName>
    </submittedName>
</protein>
<evidence type="ECO:0000313" key="2">
    <source>
        <dbReference type="EMBL" id="CAD7589201.1"/>
    </source>
</evidence>